<proteinExistence type="predicted"/>
<keyword evidence="5" id="KW-1185">Reference proteome</keyword>
<organism evidence="4 5">
    <name type="scientific">Comamonas suwonensis</name>
    <dbReference type="NCBI Taxonomy" id="2606214"/>
    <lineage>
        <taxon>Bacteria</taxon>
        <taxon>Pseudomonadati</taxon>
        <taxon>Pseudomonadota</taxon>
        <taxon>Betaproteobacteria</taxon>
        <taxon>Burkholderiales</taxon>
        <taxon>Comamonadaceae</taxon>
        <taxon>Comamonas</taxon>
    </lineage>
</organism>
<dbReference type="GO" id="GO:0003677">
    <property type="term" value="F:DNA binding"/>
    <property type="evidence" value="ECO:0007669"/>
    <property type="project" value="UniProtKB-KW"/>
</dbReference>
<dbReference type="InterPro" id="IPR050639">
    <property type="entry name" value="SSR_resolvase"/>
</dbReference>
<keyword evidence="1" id="KW-0238">DNA-binding</keyword>
<dbReference type="AlphaFoldDB" id="A0A843BBS5"/>
<dbReference type="PANTHER" id="PTHR30461">
    <property type="entry name" value="DNA-INVERTASE FROM LAMBDOID PROPHAGE"/>
    <property type="match status" value="1"/>
</dbReference>
<dbReference type="InterPro" id="IPR006119">
    <property type="entry name" value="Resolv_N"/>
</dbReference>
<dbReference type="Proteomes" id="UP000530032">
    <property type="component" value="Unassembled WGS sequence"/>
</dbReference>
<evidence type="ECO:0000256" key="2">
    <source>
        <dbReference type="ARBA" id="ARBA00023172"/>
    </source>
</evidence>
<evidence type="ECO:0000313" key="4">
    <source>
        <dbReference type="EMBL" id="MBI1626444.1"/>
    </source>
</evidence>
<feature type="domain" description="Resolvase/invertase-type recombinase catalytic" evidence="3">
    <location>
        <begin position="2"/>
        <end position="136"/>
    </location>
</feature>
<evidence type="ECO:0000256" key="1">
    <source>
        <dbReference type="ARBA" id="ARBA00023125"/>
    </source>
</evidence>
<reference evidence="4" key="1">
    <citation type="submission" date="2020-12" db="EMBL/GenBank/DDBJ databases">
        <title>Comamonas sp. nov., isolated from stream water.</title>
        <authorList>
            <person name="Park K.-H."/>
        </authorList>
    </citation>
    <scope>NUCLEOTIDE SEQUENCE</scope>
    <source>
        <strain evidence="4">EJ-4</strain>
    </source>
</reference>
<dbReference type="PROSITE" id="PS51736">
    <property type="entry name" value="RECOMBINASES_3"/>
    <property type="match status" value="1"/>
</dbReference>
<keyword evidence="2" id="KW-0233">DNA recombination</keyword>
<name>A0A843BBS5_9BURK</name>
<evidence type="ECO:0000259" key="3">
    <source>
        <dbReference type="PROSITE" id="PS51736"/>
    </source>
</evidence>
<dbReference type="CDD" id="cd03768">
    <property type="entry name" value="SR_ResInv"/>
    <property type="match status" value="1"/>
</dbReference>
<dbReference type="SUPFAM" id="SSF53041">
    <property type="entry name" value="Resolvase-like"/>
    <property type="match status" value="1"/>
</dbReference>
<accession>A0A843BBS5</accession>
<dbReference type="Pfam" id="PF00239">
    <property type="entry name" value="Resolvase"/>
    <property type="match status" value="1"/>
</dbReference>
<dbReference type="GO" id="GO:0000150">
    <property type="term" value="F:DNA strand exchange activity"/>
    <property type="evidence" value="ECO:0007669"/>
    <property type="project" value="InterPro"/>
</dbReference>
<comment type="caution">
    <text evidence="4">The sequence shown here is derived from an EMBL/GenBank/DDBJ whole genome shotgun (WGS) entry which is preliminary data.</text>
</comment>
<dbReference type="SMART" id="SM00857">
    <property type="entry name" value="Resolvase"/>
    <property type="match status" value="1"/>
</dbReference>
<evidence type="ECO:0000313" key="5">
    <source>
        <dbReference type="Proteomes" id="UP000530032"/>
    </source>
</evidence>
<dbReference type="InterPro" id="IPR036162">
    <property type="entry name" value="Resolvase-like_N_sf"/>
</dbReference>
<dbReference type="Gene3D" id="3.40.50.1390">
    <property type="entry name" value="Resolvase, N-terminal catalytic domain"/>
    <property type="match status" value="1"/>
</dbReference>
<dbReference type="PANTHER" id="PTHR30461:SF2">
    <property type="entry name" value="SERINE RECOMBINASE PINE-RELATED"/>
    <property type="match status" value="1"/>
</dbReference>
<dbReference type="RefSeq" id="WP_198461759.1">
    <property type="nucleotide sequence ID" value="NZ_JABBCQ020000018.1"/>
</dbReference>
<dbReference type="EMBL" id="JABBCQ020000018">
    <property type="protein sequence ID" value="MBI1626444.1"/>
    <property type="molecule type" value="Genomic_DNA"/>
</dbReference>
<protein>
    <submittedName>
        <fullName evidence="4">Recombinase family protein</fullName>
    </submittedName>
</protein>
<gene>
    <name evidence="4" type="ORF">HF327_018340</name>
</gene>
<sequence>MSRIAYYRVSASEQSIESQRLALAGGFDKEFQDEGVSGAVPAAERAGFAQLLAYVREGDSIHVYAVDRLGRDALDVQQVVRDLMKRGIAIEIHGLGRIAAGVGELILAVLAQIADMERKRIRDRTEAGRAVARELLATTGKTQHGKLSLGRPAAANADEVKEWRKANSASIAETAKHFGISIATVNRYCRN</sequence>